<dbReference type="EMBL" id="BSYO01000013">
    <property type="protein sequence ID" value="GMH14031.1"/>
    <property type="molecule type" value="Genomic_DNA"/>
</dbReference>
<sequence>MPSNHFREAISSKLPSAATDPVVQPHQQASGTSFNKPGAPTQHYTTIKSAKIEQKSRHPTRGIDNQAAGERMKAAPGDAIQPQTRPDRKNCHIPTALTMARTYKAPRPHKTTESSALTSKEMPSHSISKQAQSQFSTDRRSEEHHLIP</sequence>
<feature type="region of interest" description="Disordered" evidence="1">
    <location>
        <begin position="1"/>
        <end position="148"/>
    </location>
</feature>
<protein>
    <submittedName>
        <fullName evidence="2">Uncharacterized protein</fullName>
    </submittedName>
</protein>
<dbReference type="Proteomes" id="UP001279734">
    <property type="component" value="Unassembled WGS sequence"/>
</dbReference>
<gene>
    <name evidence="2" type="ORF">Nepgr_015872</name>
</gene>
<evidence type="ECO:0000313" key="2">
    <source>
        <dbReference type="EMBL" id="GMH14031.1"/>
    </source>
</evidence>
<comment type="caution">
    <text evidence="2">The sequence shown here is derived from an EMBL/GenBank/DDBJ whole genome shotgun (WGS) entry which is preliminary data.</text>
</comment>
<reference evidence="2" key="1">
    <citation type="submission" date="2023-05" db="EMBL/GenBank/DDBJ databases">
        <title>Nepenthes gracilis genome sequencing.</title>
        <authorList>
            <person name="Fukushima K."/>
        </authorList>
    </citation>
    <scope>NUCLEOTIDE SEQUENCE</scope>
    <source>
        <strain evidence="2">SING2019-196</strain>
    </source>
</reference>
<feature type="compositionally biased region" description="Polar residues" evidence="1">
    <location>
        <begin position="125"/>
        <end position="136"/>
    </location>
</feature>
<organism evidence="2 3">
    <name type="scientific">Nepenthes gracilis</name>
    <name type="common">Slender pitcher plant</name>
    <dbReference type="NCBI Taxonomy" id="150966"/>
    <lineage>
        <taxon>Eukaryota</taxon>
        <taxon>Viridiplantae</taxon>
        <taxon>Streptophyta</taxon>
        <taxon>Embryophyta</taxon>
        <taxon>Tracheophyta</taxon>
        <taxon>Spermatophyta</taxon>
        <taxon>Magnoliopsida</taxon>
        <taxon>eudicotyledons</taxon>
        <taxon>Gunneridae</taxon>
        <taxon>Pentapetalae</taxon>
        <taxon>Caryophyllales</taxon>
        <taxon>Nepenthaceae</taxon>
        <taxon>Nepenthes</taxon>
    </lineage>
</organism>
<evidence type="ECO:0000256" key="1">
    <source>
        <dbReference type="SAM" id="MobiDB-lite"/>
    </source>
</evidence>
<name>A0AAD3SPB2_NEPGR</name>
<feature type="compositionally biased region" description="Basic and acidic residues" evidence="1">
    <location>
        <begin position="1"/>
        <end position="10"/>
    </location>
</feature>
<feature type="compositionally biased region" description="Basic and acidic residues" evidence="1">
    <location>
        <begin position="137"/>
        <end position="148"/>
    </location>
</feature>
<evidence type="ECO:0000313" key="3">
    <source>
        <dbReference type="Proteomes" id="UP001279734"/>
    </source>
</evidence>
<accession>A0AAD3SPB2</accession>
<keyword evidence="3" id="KW-1185">Reference proteome</keyword>
<dbReference type="AlphaFoldDB" id="A0AAD3SPB2"/>
<feature type="compositionally biased region" description="Polar residues" evidence="1">
    <location>
        <begin position="25"/>
        <end position="35"/>
    </location>
</feature>
<proteinExistence type="predicted"/>